<evidence type="ECO:0000313" key="1">
    <source>
        <dbReference type="EMBL" id="WTY96900.1"/>
    </source>
</evidence>
<dbReference type="AlphaFoldDB" id="A0AAU3GVE2"/>
<reference evidence="1" key="1">
    <citation type="submission" date="2022-10" db="EMBL/GenBank/DDBJ databases">
        <title>The complete genomes of actinobacterial strains from the NBC collection.</title>
        <authorList>
            <person name="Joergensen T.S."/>
            <person name="Alvarez Arevalo M."/>
            <person name="Sterndorff E.B."/>
            <person name="Faurdal D."/>
            <person name="Vuksanovic O."/>
            <person name="Mourched A.-S."/>
            <person name="Charusanti P."/>
            <person name="Shaw S."/>
            <person name="Blin K."/>
            <person name="Weber T."/>
        </authorList>
    </citation>
    <scope>NUCLEOTIDE SEQUENCE</scope>
    <source>
        <strain evidence="1">NBC_01401</strain>
    </source>
</reference>
<name>A0AAU3GVE2_9ACTN</name>
<sequence>MIQSFNFRFRGPAGGLAVNLRAEACGTEDGIPPHSMQVHRNIWLVLPASGLHWKDAAWMAFGVSINAHALSELVPGGLLIRVSSLDYPLSDYQSEAAALAMDGWLHKQFAVQRSEADVTYDTAQGRFVFTWGQTIHPFSDAPQ</sequence>
<dbReference type="EMBL" id="CP109535">
    <property type="protein sequence ID" value="WTY96900.1"/>
    <property type="molecule type" value="Genomic_DNA"/>
</dbReference>
<proteinExistence type="predicted"/>
<organism evidence="1">
    <name type="scientific">Streptomyces sp. NBC_01401</name>
    <dbReference type="NCBI Taxonomy" id="2903854"/>
    <lineage>
        <taxon>Bacteria</taxon>
        <taxon>Bacillati</taxon>
        <taxon>Actinomycetota</taxon>
        <taxon>Actinomycetes</taxon>
        <taxon>Kitasatosporales</taxon>
        <taxon>Streptomycetaceae</taxon>
        <taxon>Streptomyces</taxon>
    </lineage>
</organism>
<protein>
    <submittedName>
        <fullName evidence="1">Uncharacterized protein</fullName>
    </submittedName>
</protein>
<accession>A0AAU3GVE2</accession>
<gene>
    <name evidence="1" type="ORF">OG626_19320</name>
</gene>